<reference evidence="2 3" key="1">
    <citation type="submission" date="2020-04" db="EMBL/GenBank/DDBJ databases">
        <authorList>
            <person name="Yin C."/>
        </authorList>
    </citation>
    <scope>NUCLEOTIDE SEQUENCE [LARGE SCALE GENOMIC DNA]</scope>
    <source>
        <strain evidence="2 3">Ak56</strain>
    </source>
</reference>
<protein>
    <submittedName>
        <fullName evidence="2">Uncharacterized protein</fullName>
    </submittedName>
</protein>
<sequence length="223" mass="23716">MAKQKNNRYHQAALKQKVKEHLQARLHTKGLAFNSAKETGKDLLIGVLGGGLVAALLGRYSLLAGLGVTYLGHYTGNPITSSFGLGMMASPNLVGGAVNGLDGLDGVKERVQAFKENMMQRTFLDKVIKKKETVNGTVGEIQYFDYGQMNGSDNPELYGDLAVENGHPELMGALNDIDNAIADAGMMRLQGTGVGALALDTDNVGAAPDMDSMGYADVADYNF</sequence>
<proteinExistence type="predicted"/>
<evidence type="ECO:0000313" key="2">
    <source>
        <dbReference type="EMBL" id="NLR82253.1"/>
    </source>
</evidence>
<accession>A0A847SQF6</accession>
<dbReference type="AlphaFoldDB" id="A0A847SQF6"/>
<keyword evidence="1" id="KW-0472">Membrane</keyword>
<organism evidence="2 3">
    <name type="scientific">Chitinophaga eiseniae</name>
    <dbReference type="NCBI Taxonomy" id="634771"/>
    <lineage>
        <taxon>Bacteria</taxon>
        <taxon>Pseudomonadati</taxon>
        <taxon>Bacteroidota</taxon>
        <taxon>Chitinophagia</taxon>
        <taxon>Chitinophagales</taxon>
        <taxon>Chitinophagaceae</taxon>
        <taxon>Chitinophaga</taxon>
    </lineage>
</organism>
<keyword evidence="3" id="KW-1185">Reference proteome</keyword>
<keyword evidence="1" id="KW-1133">Transmembrane helix</keyword>
<evidence type="ECO:0000313" key="3">
    <source>
        <dbReference type="Proteomes" id="UP000552864"/>
    </source>
</evidence>
<gene>
    <name evidence="2" type="ORF">HGH91_26795</name>
</gene>
<evidence type="ECO:0000256" key="1">
    <source>
        <dbReference type="SAM" id="Phobius"/>
    </source>
</evidence>
<dbReference type="RefSeq" id="WP_168742173.1">
    <property type="nucleotide sequence ID" value="NZ_JABAHZ010000009.1"/>
</dbReference>
<dbReference type="EMBL" id="JABAHZ010000009">
    <property type="protein sequence ID" value="NLR82253.1"/>
    <property type="molecule type" value="Genomic_DNA"/>
</dbReference>
<dbReference type="Proteomes" id="UP000552864">
    <property type="component" value="Unassembled WGS sequence"/>
</dbReference>
<feature type="transmembrane region" description="Helical" evidence="1">
    <location>
        <begin position="43"/>
        <end position="71"/>
    </location>
</feature>
<comment type="caution">
    <text evidence="2">The sequence shown here is derived from an EMBL/GenBank/DDBJ whole genome shotgun (WGS) entry which is preliminary data.</text>
</comment>
<name>A0A847SQF6_9BACT</name>
<keyword evidence="1" id="KW-0812">Transmembrane</keyword>